<name>A0AAU6P2N0_9FLAO</name>
<dbReference type="CDD" id="cd02440">
    <property type="entry name" value="AdoMet_MTases"/>
    <property type="match status" value="1"/>
</dbReference>
<evidence type="ECO:0000313" key="8">
    <source>
        <dbReference type="EMBL" id="WXA04146.1"/>
    </source>
</evidence>
<dbReference type="EMBL" id="CP136924">
    <property type="protein sequence ID" value="WXA04146.1"/>
    <property type="molecule type" value="Genomic_DNA"/>
</dbReference>
<protein>
    <recommendedName>
        <fullName evidence="7">tRNA (guanine-N(7)-)-methyltransferase</fullName>
        <ecNumber evidence="7">2.1.1.33</ecNumber>
    </recommendedName>
    <alternativeName>
        <fullName evidence="7">tRNA (guanine(46)-N(7))-methyltransferase</fullName>
    </alternativeName>
    <alternativeName>
        <fullName evidence="7">tRNA(m7G46)-methyltransferase</fullName>
    </alternativeName>
</protein>
<dbReference type="Gene3D" id="3.40.50.150">
    <property type="entry name" value="Vaccinia Virus protein VP39"/>
    <property type="match status" value="1"/>
</dbReference>
<sequence length="226" mass="26368">MGSKNKLKRFKENETFNNVIQPTREEMVEHKFPYKGKWNKDFFKNNNPLVLELGCGKGEYSVGLAKKYPNKNFIGIDIKGARFWRGAKTAIEENIPNVGFLRTQIELIEYAFDVNEVDEIWITFPDPQIKYKRTKHRMTNKAFLKRYKTILKPDGVVNLKTDSEFMHGYTLGLLHGAGHEVLYANHDVYKLGGSPEEVTEIQTFYESQYLEQDKAITYIRFKINNV</sequence>
<keyword evidence="3 7" id="KW-0489">Methyltransferase</keyword>
<dbReference type="GO" id="GO:0043527">
    <property type="term" value="C:tRNA methyltransferase complex"/>
    <property type="evidence" value="ECO:0007669"/>
    <property type="project" value="TreeGrafter"/>
</dbReference>
<reference evidence="8 10" key="1">
    <citation type="submission" date="2023-10" db="EMBL/GenBank/DDBJ databases">
        <title>Culture-based analysis of two novel bacteria associated with mangrove crab gills.</title>
        <authorList>
            <person name="Yang X."/>
            <person name="Garuglieri E."/>
            <person name="Van Goethem M.W."/>
            <person name="Fusi M."/>
            <person name="Marasco R."/>
            <person name="Daffonchio D.G."/>
        </authorList>
    </citation>
    <scope>NUCLEOTIDE SEQUENCE [LARGE SCALE GENOMIC DNA]</scope>
    <source>
        <strain evidence="9">UG2-1</strain>
        <strain evidence="8">UG2-2</strain>
        <strain evidence="10">UG2_2</strain>
    </source>
</reference>
<evidence type="ECO:0000256" key="5">
    <source>
        <dbReference type="ARBA" id="ARBA00022691"/>
    </source>
</evidence>
<dbReference type="KEGG" id="mcaa:R3L15_00840"/>
<dbReference type="GO" id="GO:0008176">
    <property type="term" value="F:tRNA (guanine(46)-N7)-methyltransferase activity"/>
    <property type="evidence" value="ECO:0007669"/>
    <property type="project" value="UniProtKB-UniRule"/>
</dbReference>
<evidence type="ECO:0000256" key="7">
    <source>
        <dbReference type="HAMAP-Rule" id="MF_01057"/>
    </source>
</evidence>
<keyword evidence="10" id="KW-1185">Reference proteome</keyword>
<dbReference type="HAMAP" id="MF_01057">
    <property type="entry name" value="tRNA_methyltr_TrmB"/>
    <property type="match status" value="1"/>
</dbReference>
<feature type="binding site" evidence="7">
    <location>
        <position position="77"/>
    </location>
    <ligand>
        <name>S-adenosyl-L-methionine</name>
        <dbReference type="ChEBI" id="CHEBI:59789"/>
    </ligand>
</feature>
<organism evidence="8 10">
    <name type="scientific">Mangrovimonas cancribranchiae</name>
    <dbReference type="NCBI Taxonomy" id="3080055"/>
    <lineage>
        <taxon>Bacteria</taxon>
        <taxon>Pseudomonadati</taxon>
        <taxon>Bacteroidota</taxon>
        <taxon>Flavobacteriia</taxon>
        <taxon>Flavobacteriales</taxon>
        <taxon>Flavobacteriaceae</taxon>
        <taxon>Mangrovimonas</taxon>
    </lineage>
</organism>
<feature type="binding site" evidence="7">
    <location>
        <position position="130"/>
    </location>
    <ligand>
        <name>substrate</name>
    </ligand>
</feature>
<dbReference type="EMBL" id="CP136925">
    <property type="protein sequence ID" value="WXA13436.1"/>
    <property type="molecule type" value="Genomic_DNA"/>
</dbReference>
<dbReference type="InterPro" id="IPR029063">
    <property type="entry name" value="SAM-dependent_MTases_sf"/>
</dbReference>
<evidence type="ECO:0000256" key="4">
    <source>
        <dbReference type="ARBA" id="ARBA00022679"/>
    </source>
</evidence>
<feature type="binding site" evidence="7">
    <location>
        <begin position="203"/>
        <end position="206"/>
    </location>
    <ligand>
        <name>substrate</name>
    </ligand>
</feature>
<dbReference type="PANTHER" id="PTHR23417:SF14">
    <property type="entry name" value="PENTACOTRIPEPTIDE-REPEAT REGION OF PRORP DOMAIN-CONTAINING PROTEIN"/>
    <property type="match status" value="1"/>
</dbReference>
<dbReference type="InterPro" id="IPR003358">
    <property type="entry name" value="tRNA_(Gua-N-7)_MeTrfase_Trmb"/>
</dbReference>
<evidence type="ECO:0000256" key="1">
    <source>
        <dbReference type="ARBA" id="ARBA00000142"/>
    </source>
</evidence>
<dbReference type="PROSITE" id="PS51625">
    <property type="entry name" value="SAM_MT_TRMB"/>
    <property type="match status" value="1"/>
</dbReference>
<keyword evidence="6 7" id="KW-0819">tRNA processing</keyword>
<dbReference type="AlphaFoldDB" id="A0AAU6P2N0"/>
<proteinExistence type="inferred from homology"/>
<dbReference type="Pfam" id="PF02390">
    <property type="entry name" value="Methyltransf_4"/>
    <property type="match status" value="1"/>
</dbReference>
<dbReference type="NCBIfam" id="NF001080">
    <property type="entry name" value="PRK00121.2-2"/>
    <property type="match status" value="1"/>
</dbReference>
<evidence type="ECO:0000313" key="10">
    <source>
        <dbReference type="Proteomes" id="UP001368318"/>
    </source>
</evidence>
<keyword evidence="4 7" id="KW-0808">Transferase</keyword>
<comment type="pathway">
    <text evidence="7">tRNA modification; N(7)-methylguanine-tRNA biosynthesis.</text>
</comment>
<evidence type="ECO:0000313" key="9">
    <source>
        <dbReference type="EMBL" id="WXA13436.1"/>
    </source>
</evidence>
<evidence type="ECO:0000256" key="6">
    <source>
        <dbReference type="ARBA" id="ARBA00022694"/>
    </source>
</evidence>
<comment type="caution">
    <text evidence="7">Lacks conserved residue(s) required for the propagation of feature annotation.</text>
</comment>
<comment type="similarity">
    <text evidence="7">Belongs to the class I-like SAM-binding methyltransferase superfamily. TrmB family.</text>
</comment>
<evidence type="ECO:0000256" key="3">
    <source>
        <dbReference type="ARBA" id="ARBA00022603"/>
    </source>
</evidence>
<comment type="function">
    <text evidence="2 7">Catalyzes the formation of N(7)-methylguanine at position 46 (m7G46) in tRNA.</text>
</comment>
<feature type="binding site" evidence="7">
    <location>
        <position position="126"/>
    </location>
    <ligand>
        <name>S-adenosyl-L-methionine</name>
        <dbReference type="ChEBI" id="CHEBI:59789"/>
    </ligand>
</feature>
<feature type="binding site" evidence="7">
    <location>
        <position position="52"/>
    </location>
    <ligand>
        <name>S-adenosyl-L-methionine</name>
        <dbReference type="ChEBI" id="CHEBI:59789"/>
    </ligand>
</feature>
<gene>
    <name evidence="7 8" type="primary">trmB</name>
    <name evidence="9" type="ORF">R3L15_00840</name>
    <name evidence="8" type="ORF">R3L16_06555</name>
</gene>
<dbReference type="InterPro" id="IPR055361">
    <property type="entry name" value="tRNA_methyltr_TrmB_bact"/>
</dbReference>
<keyword evidence="5 7" id="KW-0949">S-adenosyl-L-methionine</keyword>
<dbReference type="Proteomes" id="UP001368318">
    <property type="component" value="Chromosome"/>
</dbReference>
<feature type="binding site" evidence="7">
    <location>
        <position position="162"/>
    </location>
    <ligand>
        <name>substrate</name>
    </ligand>
</feature>
<dbReference type="NCBIfam" id="TIGR00091">
    <property type="entry name" value="tRNA (guanosine(46)-N7)-methyltransferase TrmB"/>
    <property type="match status" value="1"/>
</dbReference>
<dbReference type="RefSeq" id="WP_338732676.1">
    <property type="nucleotide sequence ID" value="NZ_CP136924.1"/>
</dbReference>
<comment type="catalytic activity">
    <reaction evidence="1 7">
        <text>guanosine(46) in tRNA + S-adenosyl-L-methionine = N(7)-methylguanosine(46) in tRNA + S-adenosyl-L-homocysteine</text>
        <dbReference type="Rhea" id="RHEA:42708"/>
        <dbReference type="Rhea" id="RHEA-COMP:10188"/>
        <dbReference type="Rhea" id="RHEA-COMP:10189"/>
        <dbReference type="ChEBI" id="CHEBI:57856"/>
        <dbReference type="ChEBI" id="CHEBI:59789"/>
        <dbReference type="ChEBI" id="CHEBI:74269"/>
        <dbReference type="ChEBI" id="CHEBI:74480"/>
        <dbReference type="EC" id="2.1.1.33"/>
    </reaction>
</comment>
<dbReference type="PANTHER" id="PTHR23417">
    <property type="entry name" value="3-DEOXY-D-MANNO-OCTULOSONIC-ACID TRANSFERASE/TRNA GUANINE-N 7 - -METHYLTRANSFERASE"/>
    <property type="match status" value="1"/>
</dbReference>
<dbReference type="EC" id="2.1.1.33" evidence="7"/>
<dbReference type="SUPFAM" id="SSF53335">
    <property type="entry name" value="S-adenosyl-L-methionine-dependent methyltransferases"/>
    <property type="match status" value="1"/>
</dbReference>
<accession>A0AAU6P2N0</accession>
<evidence type="ECO:0000256" key="2">
    <source>
        <dbReference type="ARBA" id="ARBA00003015"/>
    </source>
</evidence>